<name>A0A2P6RZ43_ROSCH</name>
<proteinExistence type="predicted"/>
<keyword evidence="1" id="KW-1133">Transmembrane helix</keyword>
<gene>
    <name evidence="2" type="ORF">RchiOBHm_Chr2g0147181</name>
</gene>
<keyword evidence="3" id="KW-1185">Reference proteome</keyword>
<organism evidence="2 3">
    <name type="scientific">Rosa chinensis</name>
    <name type="common">China rose</name>
    <dbReference type="NCBI Taxonomy" id="74649"/>
    <lineage>
        <taxon>Eukaryota</taxon>
        <taxon>Viridiplantae</taxon>
        <taxon>Streptophyta</taxon>
        <taxon>Embryophyta</taxon>
        <taxon>Tracheophyta</taxon>
        <taxon>Spermatophyta</taxon>
        <taxon>Magnoliopsida</taxon>
        <taxon>eudicotyledons</taxon>
        <taxon>Gunneridae</taxon>
        <taxon>Pentapetalae</taxon>
        <taxon>rosids</taxon>
        <taxon>fabids</taxon>
        <taxon>Rosales</taxon>
        <taxon>Rosaceae</taxon>
        <taxon>Rosoideae</taxon>
        <taxon>Rosoideae incertae sedis</taxon>
        <taxon>Rosa</taxon>
    </lineage>
</organism>
<dbReference type="EC" id="3.6.3.6" evidence="2"/>
<comment type="caution">
    <text evidence="2">The sequence shown here is derived from an EMBL/GenBank/DDBJ whole genome shotgun (WGS) entry which is preliminary data.</text>
</comment>
<accession>A0A2P6RZ43</accession>
<keyword evidence="1" id="KW-0812">Transmembrane</keyword>
<evidence type="ECO:0000313" key="2">
    <source>
        <dbReference type="EMBL" id="PRQ51683.1"/>
    </source>
</evidence>
<dbReference type="Gramene" id="PRQ51683">
    <property type="protein sequence ID" value="PRQ51683"/>
    <property type="gene ID" value="RchiOBHm_Chr2g0147181"/>
</dbReference>
<keyword evidence="1" id="KW-0472">Membrane</keyword>
<protein>
    <submittedName>
        <fullName evidence="2">Putative proton-exporting ATPase</fullName>
        <ecNumber evidence="2">3.6.3.6</ecNumber>
    </submittedName>
</protein>
<evidence type="ECO:0000313" key="3">
    <source>
        <dbReference type="Proteomes" id="UP000238479"/>
    </source>
</evidence>
<sequence>MIHVSYFQQLLTSIENFCIYSIVVGMVIGISVGTQRRAAHSY</sequence>
<dbReference type="GO" id="GO:0016787">
    <property type="term" value="F:hydrolase activity"/>
    <property type="evidence" value="ECO:0007669"/>
    <property type="project" value="UniProtKB-KW"/>
</dbReference>
<dbReference type="EMBL" id="PDCK01000040">
    <property type="protein sequence ID" value="PRQ51683.1"/>
    <property type="molecule type" value="Genomic_DNA"/>
</dbReference>
<dbReference type="AlphaFoldDB" id="A0A2P6RZ43"/>
<reference evidence="2 3" key="1">
    <citation type="journal article" date="2018" name="Nat. Genet.">
        <title>The Rosa genome provides new insights in the design of modern roses.</title>
        <authorList>
            <person name="Bendahmane M."/>
        </authorList>
    </citation>
    <scope>NUCLEOTIDE SEQUENCE [LARGE SCALE GENOMIC DNA]</scope>
    <source>
        <strain evidence="3">cv. Old Blush</strain>
    </source>
</reference>
<evidence type="ECO:0000256" key="1">
    <source>
        <dbReference type="SAM" id="Phobius"/>
    </source>
</evidence>
<feature type="transmembrane region" description="Helical" evidence="1">
    <location>
        <begin position="6"/>
        <end position="32"/>
    </location>
</feature>
<dbReference type="Proteomes" id="UP000238479">
    <property type="component" value="Chromosome 2"/>
</dbReference>
<keyword evidence="2" id="KW-0378">Hydrolase</keyword>